<reference evidence="1 2" key="1">
    <citation type="submission" date="2017-01" db="EMBL/GenBank/DDBJ databases">
        <authorList>
            <person name="Erauso G."/>
        </authorList>
    </citation>
    <scope>NUCLEOTIDE SEQUENCE [LARGE SCALE GENOMIC DNA]</scope>
    <source>
        <strain evidence="1">MESINF1</strain>
    </source>
</reference>
<proteinExistence type="predicted"/>
<dbReference type="EMBL" id="LS974202">
    <property type="protein sequence ID" value="SSC11503.1"/>
    <property type="molecule type" value="Genomic_DNA"/>
</dbReference>
<organism evidence="1 2">
    <name type="scientific">Mesotoga infera</name>
    <dbReference type="NCBI Taxonomy" id="1236046"/>
    <lineage>
        <taxon>Bacteria</taxon>
        <taxon>Thermotogati</taxon>
        <taxon>Thermotogota</taxon>
        <taxon>Thermotogae</taxon>
        <taxon>Kosmotogales</taxon>
        <taxon>Kosmotogaceae</taxon>
        <taxon>Mesotoga</taxon>
    </lineage>
</organism>
<evidence type="ECO:0000313" key="2">
    <source>
        <dbReference type="Proteomes" id="UP000250796"/>
    </source>
</evidence>
<sequence length="125" mass="13869">MKRNIIRLILVVVLIALGFGLYVLGKEHKIFVDNRDIVIDGTELKSTNPFIVSVDNVDLQEVGKGKRKVAYSPGPWHTVKAIEKLPDGTTREFVKKFTLSPKDTATINLPALISGKDGWLIIEGE</sequence>
<accession>A0A7Z7PN31</accession>
<dbReference type="InterPro" id="IPR046654">
    <property type="entry name" value="DUF6672"/>
</dbReference>
<protein>
    <submittedName>
        <fullName evidence="1">Uncharacterized protein</fullName>
    </submittedName>
</protein>
<gene>
    <name evidence="1" type="ORF">MESINF_0054</name>
</gene>
<evidence type="ECO:0000313" key="1">
    <source>
        <dbReference type="EMBL" id="SSC11503.1"/>
    </source>
</evidence>
<dbReference type="RefSeq" id="WP_169697966.1">
    <property type="nucleotide sequence ID" value="NZ_LS974202.1"/>
</dbReference>
<dbReference type="Proteomes" id="UP000250796">
    <property type="component" value="Chromosome MESINF"/>
</dbReference>
<dbReference type="KEGG" id="minf:MESINF_0054"/>
<dbReference type="AlphaFoldDB" id="A0A7Z7PN31"/>
<keyword evidence="2" id="KW-1185">Reference proteome</keyword>
<name>A0A7Z7PN31_9BACT</name>
<dbReference type="Pfam" id="PF20377">
    <property type="entry name" value="DUF6672"/>
    <property type="match status" value="1"/>
</dbReference>